<gene>
    <name evidence="2" type="ORF">FHU37_002764</name>
</gene>
<dbReference type="AlphaFoldDB" id="A0A853A547"/>
<organism evidence="2 3">
    <name type="scientific">Allostreptomyces psammosilenae</name>
    <dbReference type="NCBI Taxonomy" id="1892865"/>
    <lineage>
        <taxon>Bacteria</taxon>
        <taxon>Bacillati</taxon>
        <taxon>Actinomycetota</taxon>
        <taxon>Actinomycetes</taxon>
        <taxon>Kitasatosporales</taxon>
        <taxon>Streptomycetaceae</taxon>
        <taxon>Allostreptomyces</taxon>
    </lineage>
</organism>
<evidence type="ECO:0000256" key="1">
    <source>
        <dbReference type="SAM" id="MobiDB-lite"/>
    </source>
</evidence>
<evidence type="ECO:0000313" key="3">
    <source>
        <dbReference type="Proteomes" id="UP000567795"/>
    </source>
</evidence>
<dbReference type="RefSeq" id="WP_179814487.1">
    <property type="nucleotide sequence ID" value="NZ_JACBZD010000001.1"/>
</dbReference>
<sequence>MRMTTIVESVLRRVAGRAGTGRAAMGAGRRTARRSVAGRFYGGGAGHRTRRPAARPMRPYARRTSATHGASGMIRSIRRALHR</sequence>
<dbReference type="EMBL" id="JACBZD010000001">
    <property type="protein sequence ID" value="NYI05821.1"/>
    <property type="molecule type" value="Genomic_DNA"/>
</dbReference>
<feature type="compositionally biased region" description="Low complexity" evidence="1">
    <location>
        <begin position="54"/>
        <end position="63"/>
    </location>
</feature>
<feature type="region of interest" description="Disordered" evidence="1">
    <location>
        <begin position="39"/>
        <end position="83"/>
    </location>
</feature>
<accession>A0A853A547</accession>
<evidence type="ECO:0000313" key="2">
    <source>
        <dbReference type="EMBL" id="NYI05821.1"/>
    </source>
</evidence>
<proteinExistence type="predicted"/>
<name>A0A853A547_9ACTN</name>
<dbReference type="Proteomes" id="UP000567795">
    <property type="component" value="Unassembled WGS sequence"/>
</dbReference>
<keyword evidence="3" id="KW-1185">Reference proteome</keyword>
<protein>
    <submittedName>
        <fullName evidence="2">Uncharacterized protein</fullName>
    </submittedName>
</protein>
<comment type="caution">
    <text evidence="2">The sequence shown here is derived from an EMBL/GenBank/DDBJ whole genome shotgun (WGS) entry which is preliminary data.</text>
</comment>
<reference evidence="2 3" key="1">
    <citation type="submission" date="2020-07" db="EMBL/GenBank/DDBJ databases">
        <title>Sequencing the genomes of 1000 actinobacteria strains.</title>
        <authorList>
            <person name="Klenk H.-P."/>
        </authorList>
    </citation>
    <scope>NUCLEOTIDE SEQUENCE [LARGE SCALE GENOMIC DNA]</scope>
    <source>
        <strain evidence="2 3">DSM 42178</strain>
    </source>
</reference>